<keyword evidence="4" id="KW-1185">Reference proteome</keyword>
<protein>
    <recommendedName>
        <fullName evidence="5">Lipoprotein</fullName>
    </recommendedName>
</protein>
<accession>A0ABS2AVG9</accession>
<evidence type="ECO:0000256" key="2">
    <source>
        <dbReference type="SAM" id="SignalP"/>
    </source>
</evidence>
<feature type="signal peptide" evidence="2">
    <location>
        <begin position="1"/>
        <end position="19"/>
    </location>
</feature>
<keyword evidence="2" id="KW-0732">Signal</keyword>
<sequence>MRKVSVKVISGMALLLALAACGGTSDEGEPQVAAIPGAVTPSGASSAGTAGSDGENVRQLPLGATKEEVQRAYDAYYACWTQHGVPSAPDDGGPLASWKGDPKKYQPAVDACADKQPLDAPELDPRQNPNYVDDLREEKDCMESRGYKMEIRGSGSEAELWGISSKANLEKLNSDQGSQDYRECEIAAFTQK</sequence>
<feature type="compositionally biased region" description="Low complexity" evidence="1">
    <location>
        <begin position="36"/>
        <end position="52"/>
    </location>
</feature>
<gene>
    <name evidence="3" type="ORF">JIG36_50865</name>
</gene>
<evidence type="ECO:0000313" key="3">
    <source>
        <dbReference type="EMBL" id="MBM2623821.1"/>
    </source>
</evidence>
<dbReference type="Proteomes" id="UP000632138">
    <property type="component" value="Unassembled WGS sequence"/>
</dbReference>
<proteinExistence type="predicted"/>
<feature type="chain" id="PRO_5047407505" description="Lipoprotein" evidence="2">
    <location>
        <begin position="20"/>
        <end position="192"/>
    </location>
</feature>
<dbReference type="RefSeq" id="WP_203384171.1">
    <property type="nucleotide sequence ID" value="NZ_JAENHP010000046.1"/>
</dbReference>
<feature type="region of interest" description="Disordered" evidence="1">
    <location>
        <begin position="116"/>
        <end position="137"/>
    </location>
</feature>
<comment type="caution">
    <text evidence="3">The sequence shown here is derived from an EMBL/GenBank/DDBJ whole genome shotgun (WGS) entry which is preliminary data.</text>
</comment>
<evidence type="ECO:0008006" key="5">
    <source>
        <dbReference type="Google" id="ProtNLM"/>
    </source>
</evidence>
<name>A0ABS2AVG9_9ACTN</name>
<dbReference type="EMBL" id="JAENHP010000046">
    <property type="protein sequence ID" value="MBM2623821.1"/>
    <property type="molecule type" value="Genomic_DNA"/>
</dbReference>
<feature type="region of interest" description="Disordered" evidence="1">
    <location>
        <begin position="34"/>
        <end position="62"/>
    </location>
</feature>
<evidence type="ECO:0000313" key="4">
    <source>
        <dbReference type="Proteomes" id="UP000632138"/>
    </source>
</evidence>
<reference evidence="3 4" key="1">
    <citation type="submission" date="2021-01" db="EMBL/GenBank/DDBJ databases">
        <title>Actinoplanes sp. nov. LDG1-06 isolated from lichen.</title>
        <authorList>
            <person name="Saeng-In P."/>
            <person name="Phongsopitanun W."/>
            <person name="Kanchanasin P."/>
            <person name="Yuki M."/>
            <person name="Kudo T."/>
            <person name="Ohkuma M."/>
            <person name="Tanasupawat S."/>
        </authorList>
    </citation>
    <scope>NUCLEOTIDE SEQUENCE [LARGE SCALE GENOMIC DNA]</scope>
    <source>
        <strain evidence="3 4">LDG1-06</strain>
    </source>
</reference>
<dbReference type="PROSITE" id="PS51257">
    <property type="entry name" value="PROKAR_LIPOPROTEIN"/>
    <property type="match status" value="1"/>
</dbReference>
<organism evidence="3 4">
    <name type="scientific">Paractinoplanes ovalisporus</name>
    <dbReference type="NCBI Taxonomy" id="2810368"/>
    <lineage>
        <taxon>Bacteria</taxon>
        <taxon>Bacillati</taxon>
        <taxon>Actinomycetota</taxon>
        <taxon>Actinomycetes</taxon>
        <taxon>Micromonosporales</taxon>
        <taxon>Micromonosporaceae</taxon>
        <taxon>Paractinoplanes</taxon>
    </lineage>
</organism>
<evidence type="ECO:0000256" key="1">
    <source>
        <dbReference type="SAM" id="MobiDB-lite"/>
    </source>
</evidence>